<dbReference type="AlphaFoldDB" id="A0A7V5UFP3"/>
<sequence length="245" mass="27882">MRLLFLFLAAWWLIFPGCGDLPEDSPLSDIVIDDASVIQPMVELTRSINDQGSVTVRFEVRLRDKNGNYIKLKDGGVQVNGFKLGIKYDHSAPYYQLLSSDSTLMKTGQLMTVLITLGDGSDYALTGYAPPKALKKISAPDSVSRNNNIVITWQEVDSIFPQEIELKRYFKTSEDHYSNATDMFKIESPEQGRYFIYSPLLQEFPNTYKIIVKLISTRYGKIPKDFRSGGYFHAMFTISKIVKIY</sequence>
<evidence type="ECO:0000313" key="1">
    <source>
        <dbReference type="EMBL" id="HHJ53682.1"/>
    </source>
</evidence>
<comment type="caution">
    <text evidence="1">The sequence shown here is derived from an EMBL/GenBank/DDBJ whole genome shotgun (WGS) entry which is preliminary data.</text>
</comment>
<dbReference type="Proteomes" id="UP000886124">
    <property type="component" value="Unassembled WGS sequence"/>
</dbReference>
<name>A0A7V5UFP3_CALAY</name>
<evidence type="ECO:0008006" key="2">
    <source>
        <dbReference type="Google" id="ProtNLM"/>
    </source>
</evidence>
<protein>
    <recommendedName>
        <fullName evidence="2">DUF4249 family protein</fullName>
    </recommendedName>
</protein>
<organism evidence="1">
    <name type="scientific">Caldithrix abyssi</name>
    <dbReference type="NCBI Taxonomy" id="187145"/>
    <lineage>
        <taxon>Bacteria</taxon>
        <taxon>Pseudomonadati</taxon>
        <taxon>Calditrichota</taxon>
        <taxon>Calditrichia</taxon>
        <taxon>Calditrichales</taxon>
        <taxon>Calditrichaceae</taxon>
        <taxon>Caldithrix</taxon>
    </lineage>
</organism>
<gene>
    <name evidence="1" type="ORF">ENJ89_10840</name>
</gene>
<accession>A0A7V5UFP3</accession>
<reference evidence="1" key="1">
    <citation type="journal article" date="2020" name="mSystems">
        <title>Genome- and Community-Level Interaction Insights into Carbon Utilization and Element Cycling Functions of Hydrothermarchaeota in Hydrothermal Sediment.</title>
        <authorList>
            <person name="Zhou Z."/>
            <person name="Liu Y."/>
            <person name="Xu W."/>
            <person name="Pan J."/>
            <person name="Luo Z.H."/>
            <person name="Li M."/>
        </authorList>
    </citation>
    <scope>NUCLEOTIDE SEQUENCE [LARGE SCALE GENOMIC DNA]</scope>
    <source>
        <strain evidence="1">HyVt-527</strain>
    </source>
</reference>
<dbReference type="EMBL" id="DROD01000684">
    <property type="protein sequence ID" value="HHJ53682.1"/>
    <property type="molecule type" value="Genomic_DNA"/>
</dbReference>
<proteinExistence type="predicted"/>